<dbReference type="GO" id="GO:1990904">
    <property type="term" value="C:ribonucleoprotein complex"/>
    <property type="evidence" value="ECO:0007669"/>
    <property type="project" value="UniProtKB-KW"/>
</dbReference>
<organism evidence="4 5">
    <name type="scientific">Candidatus Iainarchaeum sp</name>
    <dbReference type="NCBI Taxonomy" id="3101447"/>
    <lineage>
        <taxon>Archaea</taxon>
        <taxon>Candidatus Iainarchaeota</taxon>
        <taxon>Candidatus Iainarchaeia</taxon>
        <taxon>Candidatus Iainarchaeales</taxon>
        <taxon>Candidatus Iainarchaeaceae</taxon>
        <taxon>Candidatus Iainarchaeum</taxon>
    </lineage>
</organism>
<dbReference type="InterPro" id="IPR030838">
    <property type="entry name" value="Ribosomal_eS1_arc"/>
</dbReference>
<evidence type="ECO:0000256" key="3">
    <source>
        <dbReference type="HAMAP-Rule" id="MF_00359"/>
    </source>
</evidence>
<name>A0A2D6M0M6_9ARCH</name>
<dbReference type="Pfam" id="PF01015">
    <property type="entry name" value="Ribosomal_S3Ae"/>
    <property type="match status" value="1"/>
</dbReference>
<dbReference type="GO" id="GO:0005840">
    <property type="term" value="C:ribosome"/>
    <property type="evidence" value="ECO:0007669"/>
    <property type="project" value="UniProtKB-KW"/>
</dbReference>
<accession>A0A2D6M0M6</accession>
<keyword evidence="1 3" id="KW-0689">Ribosomal protein</keyword>
<keyword evidence="2 3" id="KW-0687">Ribonucleoprotein</keyword>
<evidence type="ECO:0000256" key="1">
    <source>
        <dbReference type="ARBA" id="ARBA00022980"/>
    </source>
</evidence>
<comment type="caution">
    <text evidence="4">The sequence shown here is derived from an EMBL/GenBank/DDBJ whole genome shotgun (WGS) entry which is preliminary data.</text>
</comment>
<dbReference type="NCBIfam" id="NF003142">
    <property type="entry name" value="PRK04057.1"/>
    <property type="match status" value="1"/>
</dbReference>
<protein>
    <recommendedName>
        <fullName evidence="3">Small ribosomal subunit protein eS1</fullName>
    </recommendedName>
</protein>
<dbReference type="EMBL" id="NZBU01000005">
    <property type="protein sequence ID" value="MAG21939.1"/>
    <property type="molecule type" value="Genomic_DNA"/>
</dbReference>
<gene>
    <name evidence="3" type="primary">rps3ae</name>
    <name evidence="4" type="ORF">CL943_01355</name>
</gene>
<dbReference type="SMART" id="SM01397">
    <property type="entry name" value="Ribosomal_S3Ae"/>
    <property type="match status" value="1"/>
</dbReference>
<dbReference type="AlphaFoldDB" id="A0A2D6M0M6"/>
<dbReference type="GO" id="GO:0006412">
    <property type="term" value="P:translation"/>
    <property type="evidence" value="ECO:0007669"/>
    <property type="project" value="UniProtKB-UniRule"/>
</dbReference>
<dbReference type="GO" id="GO:0003735">
    <property type="term" value="F:structural constituent of ribosome"/>
    <property type="evidence" value="ECO:0007669"/>
    <property type="project" value="InterPro"/>
</dbReference>
<sequence length="200" mass="23335">MVEQNIKKKKSSGKRTVDKWKRKKWFKIFAPNEFDRKEVGETPATKDKNVMGRTIKINLGDLTGERQKRHINLTFKVYKIEGQQAFTTIVKQEINPIYINRMVRRRMSKIEAVQVVNTADNKKIKVKTIALSQKKLDRKQETMIRKHITENIENSAQKKEFSSLIQLIVFGVLASKLFKDLRKVAPLRRVEIVKTVLVEG</sequence>
<reference evidence="5" key="1">
    <citation type="submission" date="2017-09" db="EMBL/GenBank/DDBJ databases">
        <title>The Reconstruction of 2,631 Draft Metagenome-Assembled Genomes from the Global Oceans.</title>
        <authorList>
            <person name="Tully B.J."/>
            <person name="Graham E.D."/>
            <person name="Heidelberg J.F."/>
        </authorList>
    </citation>
    <scope>NUCLEOTIDE SEQUENCE [LARGE SCALE GENOMIC DNA]</scope>
</reference>
<evidence type="ECO:0000313" key="5">
    <source>
        <dbReference type="Proteomes" id="UP000226592"/>
    </source>
</evidence>
<comment type="similarity">
    <text evidence="3">Belongs to the eukaryotic ribosomal protein eS1 family.</text>
</comment>
<evidence type="ECO:0000256" key="2">
    <source>
        <dbReference type="ARBA" id="ARBA00023274"/>
    </source>
</evidence>
<dbReference type="Proteomes" id="UP000226592">
    <property type="component" value="Unassembled WGS sequence"/>
</dbReference>
<evidence type="ECO:0000313" key="4">
    <source>
        <dbReference type="EMBL" id="MAG21939.1"/>
    </source>
</evidence>
<proteinExistence type="inferred from homology"/>
<dbReference type="HAMAP" id="MF_00359">
    <property type="entry name" value="Ribosomal_eS1"/>
    <property type="match status" value="1"/>
</dbReference>
<dbReference type="InterPro" id="IPR001593">
    <property type="entry name" value="Ribosomal_eS1"/>
</dbReference>